<proteinExistence type="predicted"/>
<dbReference type="Pfam" id="PF13613">
    <property type="entry name" value="HTH_Tnp_4"/>
    <property type="match status" value="1"/>
</dbReference>
<evidence type="ECO:0000259" key="4">
    <source>
        <dbReference type="Pfam" id="PF13613"/>
    </source>
</evidence>
<dbReference type="InterPro" id="IPR027806">
    <property type="entry name" value="HARBI1_dom"/>
</dbReference>
<evidence type="ECO:0000256" key="1">
    <source>
        <dbReference type="ARBA" id="ARBA00001968"/>
    </source>
</evidence>
<feature type="domain" description="Transposase Helix-turn-helix" evidence="4">
    <location>
        <begin position="34"/>
        <end position="84"/>
    </location>
</feature>
<comment type="cofactor">
    <cofactor evidence="1">
        <name>a divalent metal cation</name>
        <dbReference type="ChEBI" id="CHEBI:60240"/>
    </cofactor>
</comment>
<evidence type="ECO:0000259" key="3">
    <source>
        <dbReference type="Pfam" id="PF13359"/>
    </source>
</evidence>
<keyword evidence="2" id="KW-0479">Metal-binding</keyword>
<dbReference type="RefSeq" id="WP_345649927.1">
    <property type="nucleotide sequence ID" value="NZ_BAABLY010000063.1"/>
</dbReference>
<gene>
    <name evidence="5" type="ORF">WHI96_20360</name>
</gene>
<keyword evidence="6" id="KW-1185">Reference proteome</keyword>
<name>A0ABV1JZS5_9PSEU</name>
<organism evidence="5 6">
    <name type="scientific">Pseudonocardia tropica</name>
    <dbReference type="NCBI Taxonomy" id="681289"/>
    <lineage>
        <taxon>Bacteria</taxon>
        <taxon>Bacillati</taxon>
        <taxon>Actinomycetota</taxon>
        <taxon>Actinomycetes</taxon>
        <taxon>Pseudonocardiales</taxon>
        <taxon>Pseudonocardiaceae</taxon>
        <taxon>Pseudonocardia</taxon>
    </lineage>
</organism>
<protein>
    <submittedName>
        <fullName evidence="5">Transposase family protein</fullName>
    </submittedName>
</protein>
<dbReference type="EMBL" id="JBEDNP010000013">
    <property type="protein sequence ID" value="MEQ3541171.1"/>
    <property type="molecule type" value="Genomic_DNA"/>
</dbReference>
<sequence>MLSYPSGMTVSNRALNLLADLLRGRRTDRGTRWRKLPAGRQALLVVAHLRKNDTYAELACGFGVSTSTAYRYIREALDLLSAKAPTLEQAIEVAKRKAFVILDGTLLRIDRVGMASGYDRAFYSGKHKTHGLNVQVIADPVGRLVWISPPLPGARHDMGAARDHGIIDALAAHEIPAAADTAYQGAGPTVAVPQRRRRKDPETGKFRKLSRFQKDVNEAHARRRGPGERANAELKNWRVLRKIRSSPNTADKLIAAVQTLMIASA</sequence>
<dbReference type="Pfam" id="PF13359">
    <property type="entry name" value="DDE_Tnp_4"/>
    <property type="match status" value="1"/>
</dbReference>
<accession>A0ABV1JZS5</accession>
<dbReference type="Proteomes" id="UP001464923">
    <property type="component" value="Unassembled WGS sequence"/>
</dbReference>
<dbReference type="InterPro" id="IPR027805">
    <property type="entry name" value="Transposase_HTH_dom"/>
</dbReference>
<evidence type="ECO:0000256" key="2">
    <source>
        <dbReference type="ARBA" id="ARBA00022723"/>
    </source>
</evidence>
<comment type="caution">
    <text evidence="5">The sequence shown here is derived from an EMBL/GenBank/DDBJ whole genome shotgun (WGS) entry which is preliminary data.</text>
</comment>
<reference evidence="5 6" key="1">
    <citation type="submission" date="2024-03" db="EMBL/GenBank/DDBJ databases">
        <title>Draft genome sequence of Pseudonocardia tropica JCM 19149.</title>
        <authorList>
            <person name="Butdee W."/>
            <person name="Duangmal K."/>
        </authorList>
    </citation>
    <scope>NUCLEOTIDE SEQUENCE [LARGE SCALE GENOMIC DNA]</scope>
    <source>
        <strain evidence="5 6">JCM 19149</strain>
    </source>
</reference>
<feature type="domain" description="DDE Tnp4" evidence="3">
    <location>
        <begin position="102"/>
        <end position="260"/>
    </location>
</feature>
<evidence type="ECO:0000313" key="6">
    <source>
        <dbReference type="Proteomes" id="UP001464923"/>
    </source>
</evidence>
<evidence type="ECO:0000313" key="5">
    <source>
        <dbReference type="EMBL" id="MEQ3541171.1"/>
    </source>
</evidence>